<keyword evidence="3 7" id="KW-0560">Oxidoreductase</keyword>
<dbReference type="Gene3D" id="3.40.309.10">
    <property type="entry name" value="Aldehyde Dehydrogenase, Chain A, domain 2"/>
    <property type="match status" value="1"/>
</dbReference>
<dbReference type="GO" id="GO:0004029">
    <property type="term" value="F:aldehyde dehydrogenase (NAD+) activity"/>
    <property type="evidence" value="ECO:0007669"/>
    <property type="project" value="UniProtKB-EC"/>
</dbReference>
<sequence>MDIADVRRRVEEHFSLGGKLEATYYGKWAAGTRKHTVVSPVDGEPVADVMLSDTTAYEDAVKASTRAFEEWREWPAPKRGQLIRKIGERLREERDMLGLVVTLEVGKTITEGQGEIQEMIDISDFSLGLSRQVYGLTMASERPHHRLYEQWLPLGPVGVITAFNFPASVWSWNSFIAATVGDTVIWKPSTKAVLTAIMVMRTVAEVVEEESAPPIFTMVAGPGVEMGEMLASDPRVPLISFTGSVRTGRRIAERVSSRLGRTILELGGNNAAIVSDKADMEVALKGVLFGALATAGQRCTSTRRVIVSEKIYSEFVSRLVKAYSSVRVGDPSQEGVLVGPLIDREAVEKFTNAVKRAEEEGGKVLFGGRPKTVDGLRGYYVEPTIIEARKDMEICREETFAPILYVFKYRDLREAIEIHNSVPQGLSSAIFTTDLREEEEFLSPHGSDCGIANVNTSTAGAEIGGAFGGEKETGGGRESGSDAWKNYMRRQTVTKNYGHDLPLAQGVRFDI</sequence>
<comment type="caution">
    <text evidence="9">The sequence shown here is derived from an EMBL/GenBank/DDBJ whole genome shotgun (WGS) entry which is preliminary data.</text>
</comment>
<accession>A0AA37BPG4</accession>
<dbReference type="PANTHER" id="PTHR43521:SF1">
    <property type="entry name" value="ALPHA-AMINOADIPIC SEMIALDEHYDE DEHYDROGENASE"/>
    <property type="match status" value="1"/>
</dbReference>
<dbReference type="InterPro" id="IPR044638">
    <property type="entry name" value="ALDH7A1-like"/>
</dbReference>
<feature type="domain" description="Aldehyde dehydrogenase" evidence="8">
    <location>
        <begin position="32"/>
        <end position="493"/>
    </location>
</feature>
<dbReference type="FunFam" id="3.40.309.10:FF:000018">
    <property type="entry name" value="Alpha-aminoadipic semialdehyde dehydrogenase"/>
    <property type="match status" value="1"/>
</dbReference>
<evidence type="ECO:0000313" key="10">
    <source>
        <dbReference type="Proteomes" id="UP000632195"/>
    </source>
</evidence>
<gene>
    <name evidence="9" type="ORF">GCM10007108_00470</name>
</gene>
<dbReference type="InterPro" id="IPR029510">
    <property type="entry name" value="Ald_DH_CS_GLU"/>
</dbReference>
<dbReference type="Gene3D" id="3.40.605.10">
    <property type="entry name" value="Aldehyde Dehydrogenase, Chain A, domain 1"/>
    <property type="match status" value="1"/>
</dbReference>
<evidence type="ECO:0000256" key="3">
    <source>
        <dbReference type="ARBA" id="ARBA00023002"/>
    </source>
</evidence>
<keyword evidence="4" id="KW-0520">NAD</keyword>
<evidence type="ECO:0000256" key="7">
    <source>
        <dbReference type="RuleBase" id="RU003345"/>
    </source>
</evidence>
<dbReference type="RefSeq" id="WP_188679304.1">
    <property type="nucleotide sequence ID" value="NZ_BMNY01000001.1"/>
</dbReference>
<protein>
    <recommendedName>
        <fullName evidence="5">aldehyde dehydrogenase (NAD(+))</fullName>
        <ecNumber evidence="5">1.2.1.3</ecNumber>
    </recommendedName>
</protein>
<dbReference type="EMBL" id="BMNY01000001">
    <property type="protein sequence ID" value="GGM66104.1"/>
    <property type="molecule type" value="Genomic_DNA"/>
</dbReference>
<dbReference type="SUPFAM" id="SSF53720">
    <property type="entry name" value="ALDH-like"/>
    <property type="match status" value="1"/>
</dbReference>
<dbReference type="Pfam" id="PF00171">
    <property type="entry name" value="Aldedh"/>
    <property type="match status" value="1"/>
</dbReference>
<dbReference type="PANTHER" id="PTHR43521">
    <property type="entry name" value="ALPHA-AMINOADIPIC SEMIALDEHYDE DEHYDROGENASE"/>
    <property type="match status" value="1"/>
</dbReference>
<comment type="similarity">
    <text evidence="1 7">Belongs to the aldehyde dehydrogenase family.</text>
</comment>
<dbReference type="Proteomes" id="UP000632195">
    <property type="component" value="Unassembled WGS sequence"/>
</dbReference>
<reference evidence="9" key="2">
    <citation type="submission" date="2022-09" db="EMBL/GenBank/DDBJ databases">
        <authorList>
            <person name="Sun Q."/>
            <person name="Ohkuma M."/>
        </authorList>
    </citation>
    <scope>NUCLEOTIDE SEQUENCE</scope>
    <source>
        <strain evidence="9">JCM 13583</strain>
    </source>
</reference>
<comment type="subunit">
    <text evidence="2">Homotetramer.</text>
</comment>
<dbReference type="PROSITE" id="PS00687">
    <property type="entry name" value="ALDEHYDE_DEHYDR_GLU"/>
    <property type="match status" value="1"/>
</dbReference>
<evidence type="ECO:0000256" key="2">
    <source>
        <dbReference type="ARBA" id="ARBA00011881"/>
    </source>
</evidence>
<evidence type="ECO:0000256" key="5">
    <source>
        <dbReference type="ARBA" id="ARBA00024226"/>
    </source>
</evidence>
<dbReference type="EC" id="1.2.1.3" evidence="5"/>
<dbReference type="InterPro" id="IPR015590">
    <property type="entry name" value="Aldehyde_DH_dom"/>
</dbReference>
<evidence type="ECO:0000259" key="8">
    <source>
        <dbReference type="Pfam" id="PF00171"/>
    </source>
</evidence>
<reference evidence="9" key="1">
    <citation type="journal article" date="2014" name="Int. J. Syst. Evol. Microbiol.">
        <title>Complete genome sequence of Corynebacterium casei LMG S-19264T (=DSM 44701T), isolated from a smear-ripened cheese.</title>
        <authorList>
            <consortium name="US DOE Joint Genome Institute (JGI-PGF)"/>
            <person name="Walter F."/>
            <person name="Albersmeier A."/>
            <person name="Kalinowski J."/>
            <person name="Ruckert C."/>
        </authorList>
    </citation>
    <scope>NUCLEOTIDE SEQUENCE</scope>
    <source>
        <strain evidence="9">JCM 13583</strain>
    </source>
</reference>
<proteinExistence type="inferred from homology"/>
<feature type="active site" evidence="6">
    <location>
        <position position="265"/>
    </location>
</feature>
<evidence type="ECO:0000256" key="4">
    <source>
        <dbReference type="ARBA" id="ARBA00023027"/>
    </source>
</evidence>
<evidence type="ECO:0000256" key="6">
    <source>
        <dbReference type="PROSITE-ProRule" id="PRU10007"/>
    </source>
</evidence>
<keyword evidence="10" id="KW-1185">Reference proteome</keyword>
<dbReference type="InterPro" id="IPR016161">
    <property type="entry name" value="Ald_DH/histidinol_DH"/>
</dbReference>
<name>A0AA37BPG4_9ARCH</name>
<dbReference type="InterPro" id="IPR016163">
    <property type="entry name" value="Ald_DH_C"/>
</dbReference>
<evidence type="ECO:0000256" key="1">
    <source>
        <dbReference type="ARBA" id="ARBA00009986"/>
    </source>
</evidence>
<evidence type="ECO:0000313" key="9">
    <source>
        <dbReference type="EMBL" id="GGM66104.1"/>
    </source>
</evidence>
<organism evidence="9 10">
    <name type="scientific">Thermogymnomonas acidicola</name>
    <dbReference type="NCBI Taxonomy" id="399579"/>
    <lineage>
        <taxon>Archaea</taxon>
        <taxon>Methanobacteriati</taxon>
        <taxon>Thermoplasmatota</taxon>
        <taxon>Thermoplasmata</taxon>
        <taxon>Thermoplasmatales</taxon>
        <taxon>Thermogymnomonas</taxon>
    </lineage>
</organism>
<dbReference type="InterPro" id="IPR016162">
    <property type="entry name" value="Ald_DH_N"/>
</dbReference>
<dbReference type="AlphaFoldDB" id="A0AA37BPG4"/>